<feature type="region of interest" description="Disordered" evidence="12">
    <location>
        <begin position="519"/>
        <end position="540"/>
    </location>
</feature>
<dbReference type="RefSeq" id="WP_010887746.1">
    <property type="nucleotide sequence ID" value="NC_001263.1"/>
</dbReference>
<dbReference type="GO" id="GO:0006412">
    <property type="term" value="P:translation"/>
    <property type="evidence" value="ECO:0007669"/>
    <property type="project" value="UniProtKB-KW"/>
</dbReference>
<evidence type="ECO:0000256" key="1">
    <source>
        <dbReference type="ARBA" id="ARBA00005868"/>
    </source>
</evidence>
<dbReference type="Gene3D" id="3.40.50.300">
    <property type="entry name" value="P-loop containing nucleotide triphosphate hydrolases"/>
    <property type="match status" value="2"/>
</dbReference>
<dbReference type="EMBL" id="AE000513">
    <property type="protein sequence ID" value="AAF10677.1"/>
    <property type="molecule type" value="Genomic_DNA"/>
</dbReference>
<keyword evidence="6" id="KW-0547">Nucleotide-binding</keyword>
<dbReference type="PIR" id="B75437">
    <property type="entry name" value="B75437"/>
</dbReference>
<keyword evidence="10" id="KW-0694">RNA-binding</keyword>
<gene>
    <name evidence="14" type="ordered locus">DR_1103</name>
</gene>
<dbReference type="AlphaFoldDB" id="Q9RVC6"/>
<dbReference type="InParanoid" id="Q9RVC6"/>
<dbReference type="PANTHER" id="PTHR19211">
    <property type="entry name" value="ATP-BINDING TRANSPORT PROTEIN-RELATED"/>
    <property type="match status" value="1"/>
</dbReference>
<comment type="similarity">
    <text evidence="1">Belongs to the ABC transporter superfamily. ABCF family. Translational throttle EttA subfamily.</text>
</comment>
<evidence type="ECO:0000256" key="10">
    <source>
        <dbReference type="ARBA" id="ARBA00022884"/>
    </source>
</evidence>
<feature type="compositionally biased region" description="Pro residues" evidence="12">
    <location>
        <begin position="528"/>
        <end position="538"/>
    </location>
</feature>
<feature type="domain" description="ABC transporter" evidence="13">
    <location>
        <begin position="5"/>
        <end position="252"/>
    </location>
</feature>
<evidence type="ECO:0000313" key="15">
    <source>
        <dbReference type="Proteomes" id="UP000002524"/>
    </source>
</evidence>
<dbReference type="Proteomes" id="UP000002524">
    <property type="component" value="Chromosome 1"/>
</dbReference>
<protein>
    <submittedName>
        <fullName evidence="14">ABC transporter, ATP-binding protein, EF-3 family</fullName>
    </submittedName>
</protein>
<evidence type="ECO:0000256" key="8">
    <source>
        <dbReference type="ARBA" id="ARBA00022840"/>
    </source>
</evidence>
<dbReference type="HOGENOM" id="CLU_000604_36_0_0"/>
<sequence>MSTLLSAEKVTVVYGERTVLADVSLSVQSGERVALLGRNGAGKTTLLRVLTGEQKADEGEVWRADGLRVAVLAQHHAWPPGRTVRDLVDAAHPYRELEAELLSLEADLGDPARLAAWTELHARLDAAEAYAWPSRARRILGTLDLTRFLTREAATLSGGERTRLALALALAREPDLLVLDEPTNHLDIRMREWLEGWLLAFRGGVLLTSHDRDFLDAVATRSLWLDGGEAQDYAGGYSRARAQRDLERRTRTRAARLSGQEAERLQGSVDWLDQRGKRSRALKTRAGRVQLTEAPLPERQIRMRLLAGTARARVVAWGEHLSKSYGERVILQGAAFKLRQGDRVALMGANGTGKTTLMRLLAGATFPDETVPAPVLRVASGVMVASLDQTWHGLTPGEGLHAQFERRFGRQTNALLGRAGFTQADWPKTPEQLSGGERARAGLALVSGLRADLLLLDEPTNHLDVEALTALEAAVHAYAGAVVIVTHDRRFAREVANRLWVIEDTALREVTGWGSREYHDPARQLAGDPPPPPPPPTPRQRLVRLETQLADVRRALDGPPGSLTGREEARLRSQAQQLGHALYALYAEAFSAPQWDAQVREPPLTVRAQRLGDWEGGTGGGMFWAARDEGCPHLAWDGETLRFSAPAPDWYGAALLGGRSASSLNIGTSAKPSSGRVGRFSSGESGLNGWGWCGTESGGELARWRRGEDPSPLPAAGPLPLVEGQKMPALQLFSTLPSQKIVKRRTPRPSGAEGARA</sequence>
<evidence type="ECO:0000313" key="14">
    <source>
        <dbReference type="EMBL" id="AAF10677.1"/>
    </source>
</evidence>
<dbReference type="PANTHER" id="PTHR19211:SF14">
    <property type="entry name" value="ATP-BINDING CASSETTE SUB-FAMILY F MEMBER 1"/>
    <property type="match status" value="1"/>
</dbReference>
<evidence type="ECO:0000256" key="12">
    <source>
        <dbReference type="SAM" id="MobiDB-lite"/>
    </source>
</evidence>
<evidence type="ECO:0000256" key="2">
    <source>
        <dbReference type="ARBA" id="ARBA00022490"/>
    </source>
</evidence>
<keyword evidence="5" id="KW-0677">Repeat</keyword>
<dbReference type="KEGG" id="dra:DR_1103"/>
<dbReference type="FunFam" id="3.40.50.300:FF:000011">
    <property type="entry name" value="Putative ABC transporter ATP-binding component"/>
    <property type="match status" value="1"/>
</dbReference>
<keyword evidence="8 14" id="KW-0067">ATP-binding</keyword>
<feature type="region of interest" description="Disordered" evidence="12">
    <location>
        <begin position="736"/>
        <end position="757"/>
    </location>
</feature>
<dbReference type="GO" id="GO:0006417">
    <property type="term" value="P:regulation of translation"/>
    <property type="evidence" value="ECO:0007669"/>
    <property type="project" value="UniProtKB-KW"/>
</dbReference>
<keyword evidence="3" id="KW-0820">tRNA-binding</keyword>
<dbReference type="GO" id="GO:0005524">
    <property type="term" value="F:ATP binding"/>
    <property type="evidence" value="ECO:0000318"/>
    <property type="project" value="GO_Central"/>
</dbReference>
<name>Q9RVC6_DEIRA</name>
<evidence type="ECO:0000259" key="13">
    <source>
        <dbReference type="PROSITE" id="PS50893"/>
    </source>
</evidence>
<evidence type="ECO:0000256" key="3">
    <source>
        <dbReference type="ARBA" id="ARBA00022555"/>
    </source>
</evidence>
<dbReference type="FunFam" id="3.40.50.300:FF:000183">
    <property type="entry name" value="ABC transporter ATP-binding protein yjjK"/>
    <property type="match status" value="1"/>
</dbReference>
<dbReference type="InterPro" id="IPR003439">
    <property type="entry name" value="ABC_transporter-like_ATP-bd"/>
</dbReference>
<evidence type="ECO:0000256" key="4">
    <source>
        <dbReference type="ARBA" id="ARBA00022730"/>
    </source>
</evidence>
<dbReference type="Pfam" id="PF00005">
    <property type="entry name" value="ABC_tran"/>
    <property type="match status" value="2"/>
</dbReference>
<dbReference type="CDD" id="cd03221">
    <property type="entry name" value="ABCF_EF-3"/>
    <property type="match status" value="2"/>
</dbReference>
<evidence type="ECO:0000256" key="6">
    <source>
        <dbReference type="ARBA" id="ARBA00022741"/>
    </source>
</evidence>
<dbReference type="eggNOG" id="COG0488">
    <property type="taxonomic scope" value="Bacteria"/>
</dbReference>
<dbReference type="GO" id="GO:0019843">
    <property type="term" value="F:rRNA binding"/>
    <property type="evidence" value="ECO:0007669"/>
    <property type="project" value="UniProtKB-KW"/>
</dbReference>
<dbReference type="EnsemblBacteria" id="AAF10677">
    <property type="protein sequence ID" value="AAF10677"/>
    <property type="gene ID" value="DR_1103"/>
</dbReference>
<accession>Q9RVC6</accession>
<dbReference type="SMART" id="SM00382">
    <property type="entry name" value="AAA"/>
    <property type="match status" value="2"/>
</dbReference>
<evidence type="ECO:0000256" key="11">
    <source>
        <dbReference type="ARBA" id="ARBA00022917"/>
    </source>
</evidence>
<dbReference type="PaxDb" id="243230-DR_1103"/>
<evidence type="ECO:0000256" key="9">
    <source>
        <dbReference type="ARBA" id="ARBA00022845"/>
    </source>
</evidence>
<evidence type="ECO:0000256" key="5">
    <source>
        <dbReference type="ARBA" id="ARBA00022737"/>
    </source>
</evidence>
<dbReference type="PATRIC" id="fig|243230.17.peg.1299"/>
<keyword evidence="2" id="KW-0963">Cytoplasm</keyword>
<dbReference type="PROSITE" id="PS00211">
    <property type="entry name" value="ABC_TRANSPORTER_1"/>
    <property type="match status" value="2"/>
</dbReference>
<dbReference type="PROSITE" id="PS50893">
    <property type="entry name" value="ABC_TRANSPORTER_2"/>
    <property type="match status" value="2"/>
</dbReference>
<dbReference type="GO" id="GO:0016887">
    <property type="term" value="F:ATP hydrolysis activity"/>
    <property type="evidence" value="ECO:0007669"/>
    <property type="project" value="InterPro"/>
</dbReference>
<dbReference type="GO" id="GO:0000049">
    <property type="term" value="F:tRNA binding"/>
    <property type="evidence" value="ECO:0007669"/>
    <property type="project" value="UniProtKB-KW"/>
</dbReference>
<dbReference type="InterPro" id="IPR003593">
    <property type="entry name" value="AAA+_ATPase"/>
</dbReference>
<evidence type="ECO:0000256" key="7">
    <source>
        <dbReference type="ARBA" id="ARBA00022801"/>
    </source>
</evidence>
<keyword evidence="4" id="KW-0699">rRNA-binding</keyword>
<dbReference type="InterPro" id="IPR027417">
    <property type="entry name" value="P-loop_NTPase"/>
</dbReference>
<keyword evidence="15" id="KW-1185">Reference proteome</keyword>
<organism evidence="14 15">
    <name type="scientific">Deinococcus radiodurans (strain ATCC 13939 / DSM 20539 / JCM 16871 / CCUG 27074 / LMG 4051 / NBRC 15346 / NCIMB 9279 / VKM B-1422 / R1)</name>
    <dbReference type="NCBI Taxonomy" id="243230"/>
    <lineage>
        <taxon>Bacteria</taxon>
        <taxon>Thermotogati</taxon>
        <taxon>Deinococcota</taxon>
        <taxon>Deinococci</taxon>
        <taxon>Deinococcales</taxon>
        <taxon>Deinococcaceae</taxon>
        <taxon>Deinococcus</taxon>
    </lineage>
</organism>
<dbReference type="InterPro" id="IPR050611">
    <property type="entry name" value="ABCF"/>
</dbReference>
<keyword evidence="11" id="KW-0648">Protein biosynthesis</keyword>
<dbReference type="SUPFAM" id="SSF52540">
    <property type="entry name" value="P-loop containing nucleoside triphosphate hydrolases"/>
    <property type="match status" value="2"/>
</dbReference>
<dbReference type="STRING" id="243230.DR_1103"/>
<reference evidence="14 15" key="1">
    <citation type="journal article" date="1999" name="Science">
        <title>Genome sequence of the radioresistant bacterium Deinococcus radiodurans R1.</title>
        <authorList>
            <person name="White O."/>
            <person name="Eisen J.A."/>
            <person name="Heidelberg J.F."/>
            <person name="Hickey E.K."/>
            <person name="Peterson J.D."/>
            <person name="Dodson R.J."/>
            <person name="Haft D.H."/>
            <person name="Gwinn M.L."/>
            <person name="Nelson W.C."/>
            <person name="Richardson D.L."/>
            <person name="Moffat K.S."/>
            <person name="Qin H."/>
            <person name="Jiang L."/>
            <person name="Pamphile W."/>
            <person name="Crosby M."/>
            <person name="Shen M."/>
            <person name="Vamathevan J.J."/>
            <person name="Lam P."/>
            <person name="McDonald L."/>
            <person name="Utterback T."/>
            <person name="Zalewski C."/>
            <person name="Makarova K.S."/>
            <person name="Aravind L."/>
            <person name="Daly M.J."/>
            <person name="Minton K.W."/>
            <person name="Fleischmann R.D."/>
            <person name="Ketchum K.A."/>
            <person name="Nelson K.E."/>
            <person name="Salzberg S."/>
            <person name="Smith H.O."/>
            <person name="Venter J.C."/>
            <person name="Fraser C.M."/>
        </authorList>
    </citation>
    <scope>NUCLEOTIDE SEQUENCE [LARGE SCALE GENOMIC DNA]</scope>
    <source>
        <strain evidence="15">ATCC 13939 / DSM 20539 / JCM 16871 / LMG 4051 / NBRC 15346 / NCIMB 9279 / R1 / VKM B-1422</strain>
    </source>
</reference>
<keyword evidence="9" id="KW-0810">Translation regulation</keyword>
<keyword evidence="7" id="KW-0378">Hydrolase</keyword>
<feature type="domain" description="ABC transporter" evidence="13">
    <location>
        <begin position="316"/>
        <end position="529"/>
    </location>
</feature>
<dbReference type="InterPro" id="IPR017871">
    <property type="entry name" value="ABC_transporter-like_CS"/>
</dbReference>
<dbReference type="OrthoDB" id="9801441at2"/>
<proteinExistence type="inferred from homology"/>